<sequence>MEYKKDIAKKSDLSMLVDLHDRNFDDKEFSKFLGKKFIYKFYELAIDDNHTRILVVRKNNKVVAFSLVFEKYSIFLKKYQRRVLFDLVFLFLSKLAKLSIKFFIEFYKNVSSKNFLSVVDKKCYDYYVGSVVVDCNSRNDFQVTTRFLEIYKDNVELIKKSGNCCWGSCRVSNSKAIRLSNTVGLRPTHIIRSYPENIQIVMYSDKKT</sequence>
<dbReference type="InterPro" id="IPR016181">
    <property type="entry name" value="Acyl_CoA_acyltransferase"/>
</dbReference>
<evidence type="ECO:0000313" key="1">
    <source>
        <dbReference type="EMBL" id="KHD07301.1"/>
    </source>
</evidence>
<comment type="caution">
    <text evidence="1">The sequence shown here is derived from an EMBL/GenBank/DDBJ whole genome shotgun (WGS) entry which is preliminary data.</text>
</comment>
<evidence type="ECO:0008006" key="3">
    <source>
        <dbReference type="Google" id="ProtNLM"/>
    </source>
</evidence>
<dbReference type="AlphaFoldDB" id="A0A0A6RTV7"/>
<organism evidence="1 2">
    <name type="scientific">Candidatus Thiomargarita nelsonii</name>
    <dbReference type="NCBI Taxonomy" id="1003181"/>
    <lineage>
        <taxon>Bacteria</taxon>
        <taxon>Pseudomonadati</taxon>
        <taxon>Pseudomonadota</taxon>
        <taxon>Gammaproteobacteria</taxon>
        <taxon>Thiotrichales</taxon>
        <taxon>Thiotrichaceae</taxon>
        <taxon>Thiomargarita</taxon>
    </lineage>
</organism>
<dbReference type="Gene3D" id="3.40.630.30">
    <property type="match status" value="1"/>
</dbReference>
<proteinExistence type="predicted"/>
<dbReference type="EMBL" id="JSZA02000067">
    <property type="protein sequence ID" value="KHD07301.1"/>
    <property type="molecule type" value="Genomic_DNA"/>
</dbReference>
<dbReference type="Proteomes" id="UP000030428">
    <property type="component" value="Unassembled WGS sequence"/>
</dbReference>
<reference evidence="1 2" key="1">
    <citation type="journal article" date="2016" name="Front. Microbiol.">
        <title>Single-Cell (Meta-)Genomics of a Dimorphic Candidatus Thiomargarita nelsonii Reveals Genomic Plasticity.</title>
        <authorList>
            <person name="Flood B.E."/>
            <person name="Fliss P."/>
            <person name="Jones D.S."/>
            <person name="Dick G.J."/>
            <person name="Jain S."/>
            <person name="Kaster A.K."/>
            <person name="Winkel M."/>
            <person name="Mussmann M."/>
            <person name="Bailey J."/>
        </authorList>
    </citation>
    <scope>NUCLEOTIDE SEQUENCE [LARGE SCALE GENOMIC DNA]</scope>
    <source>
        <strain evidence="1">Hydrate Ridge</strain>
    </source>
</reference>
<accession>A0A0A6RTV7</accession>
<evidence type="ECO:0000313" key="2">
    <source>
        <dbReference type="Proteomes" id="UP000030428"/>
    </source>
</evidence>
<keyword evidence="2" id="KW-1185">Reference proteome</keyword>
<gene>
    <name evidence="1" type="ORF">PN36_17510</name>
</gene>
<name>A0A0A6RTV7_9GAMM</name>
<protein>
    <recommendedName>
        <fullName evidence="3">N-acetyltransferase domain-containing protein</fullName>
    </recommendedName>
</protein>
<dbReference type="SUPFAM" id="SSF55729">
    <property type="entry name" value="Acyl-CoA N-acyltransferases (Nat)"/>
    <property type="match status" value="1"/>
</dbReference>